<dbReference type="RefSeq" id="WP_272752970.1">
    <property type="nucleotide sequence ID" value="NZ_JAQQLF010000025.1"/>
</dbReference>
<evidence type="ECO:0000313" key="1">
    <source>
        <dbReference type="EMBL" id="MDC7718736.1"/>
    </source>
</evidence>
<evidence type="ECO:0000313" key="2">
    <source>
        <dbReference type="Proteomes" id="UP001219956"/>
    </source>
</evidence>
<sequence>MNTTTASGVTVAATLAPVAVITMKPQPVAAITLTAFADGHVSIQRDGDLDAMQDVLCRILAQTQAIKQAALSLQRPGITQPVATVALTAFSDSSIRIQRVGDTSTLLAALAQALTQQQAVTPATPLQ</sequence>
<reference evidence="1 2" key="1">
    <citation type="submission" date="2023-01" db="EMBL/GenBank/DDBJ databases">
        <title>Novel species of the genus Vogesella isolated from rivers.</title>
        <authorList>
            <person name="Lu H."/>
        </authorList>
    </citation>
    <scope>NUCLEOTIDE SEQUENCE [LARGE SCALE GENOMIC DNA]</scope>
    <source>
        <strain evidence="1 2">DC21W</strain>
    </source>
</reference>
<dbReference type="EMBL" id="JAQQLF010000025">
    <property type="protein sequence ID" value="MDC7718736.1"/>
    <property type="molecule type" value="Genomic_DNA"/>
</dbReference>
<protein>
    <recommendedName>
        <fullName evidence="3">Roadblock/LAMTOR2 domain-containing protein</fullName>
    </recommendedName>
</protein>
<keyword evidence="2" id="KW-1185">Reference proteome</keyword>
<name>A0ABT5J1M9_9NEIS</name>
<organism evidence="1 2">
    <name type="scientific">Vogesella aquatica</name>
    <dbReference type="NCBI Taxonomy" id="2984206"/>
    <lineage>
        <taxon>Bacteria</taxon>
        <taxon>Pseudomonadati</taxon>
        <taxon>Pseudomonadota</taxon>
        <taxon>Betaproteobacteria</taxon>
        <taxon>Neisseriales</taxon>
        <taxon>Chromobacteriaceae</taxon>
        <taxon>Vogesella</taxon>
    </lineage>
</organism>
<dbReference type="Proteomes" id="UP001219956">
    <property type="component" value="Unassembled WGS sequence"/>
</dbReference>
<gene>
    <name evidence="1" type="ORF">PQU95_16165</name>
</gene>
<proteinExistence type="predicted"/>
<comment type="caution">
    <text evidence="1">The sequence shown here is derived from an EMBL/GenBank/DDBJ whole genome shotgun (WGS) entry which is preliminary data.</text>
</comment>
<accession>A0ABT5J1M9</accession>
<evidence type="ECO:0008006" key="3">
    <source>
        <dbReference type="Google" id="ProtNLM"/>
    </source>
</evidence>